<dbReference type="InterPro" id="IPR005760">
    <property type="entry name" value="A/G_AdeGlyc_MutY"/>
</dbReference>
<dbReference type="InterPro" id="IPR004036">
    <property type="entry name" value="Endonuclease-III-like_CS2"/>
</dbReference>
<dbReference type="GO" id="GO:0006284">
    <property type="term" value="P:base-excision repair"/>
    <property type="evidence" value="ECO:0007669"/>
    <property type="project" value="UniProtKB-UniRule"/>
</dbReference>
<keyword evidence="12" id="KW-0234">DNA repair</keyword>
<dbReference type="InterPro" id="IPR044298">
    <property type="entry name" value="MIG/MutY"/>
</dbReference>
<evidence type="ECO:0000256" key="8">
    <source>
        <dbReference type="ARBA" id="ARBA00022763"/>
    </source>
</evidence>
<dbReference type="PANTHER" id="PTHR42944">
    <property type="entry name" value="ADENINE DNA GLYCOSYLASE"/>
    <property type="match status" value="1"/>
</dbReference>
<evidence type="ECO:0000313" key="17">
    <source>
        <dbReference type="Proteomes" id="UP000199548"/>
    </source>
</evidence>
<keyword evidence="9" id="KW-0378">Hydrolase</keyword>
<dbReference type="Pfam" id="PF00730">
    <property type="entry name" value="HhH-GPD"/>
    <property type="match status" value="1"/>
</dbReference>
<evidence type="ECO:0000256" key="2">
    <source>
        <dbReference type="ARBA" id="ARBA00002933"/>
    </source>
</evidence>
<evidence type="ECO:0000256" key="13">
    <source>
        <dbReference type="ARBA" id="ARBA00023295"/>
    </source>
</evidence>
<evidence type="ECO:0000313" key="16">
    <source>
        <dbReference type="EMBL" id="SFI17698.1"/>
    </source>
</evidence>
<evidence type="ECO:0000256" key="6">
    <source>
        <dbReference type="ARBA" id="ARBA00022485"/>
    </source>
</evidence>
<comment type="similarity">
    <text evidence="3 14">Belongs to the Nth/MutY family.</text>
</comment>
<gene>
    <name evidence="16" type="ORF">SAMN05192543_102260</name>
</gene>
<evidence type="ECO:0000256" key="14">
    <source>
        <dbReference type="RuleBase" id="RU365096"/>
    </source>
</evidence>
<dbReference type="GO" id="GO:0035485">
    <property type="term" value="F:adenine/guanine mispair binding"/>
    <property type="evidence" value="ECO:0007669"/>
    <property type="project" value="TreeGrafter"/>
</dbReference>
<name>A0A1I3G2I8_9BURK</name>
<keyword evidence="17" id="KW-1185">Reference proteome</keyword>
<sequence>MYVSSSSRRASSAAADASGNAAVLPAPAVRAGFAARLIAWQRQHGRHDLPWQNTRDPYRIWLSEIMLQQTQVSTVIPYYARFLARFPDVAALAAAPLDDVMALWAGLGYYSRARNLHRCAQAVVEQHGGAFPASVEALAELPGIGRSTAAAIASFAFGARATILDGNVKRVLARVFGVEGFPGEKRVENAMWTLAESLLPSSTNDADVSAYTQGLMDLGATLCVRGKPECGRCPFAADCVANATGRQRELPAARPKKTVPTRRTWMLVLCDGDAVMLEKRPPSGIWGGLWSLPEAADETALVERAHAFGANGGVSPLAPLTHTFTHFKLDIEPRIAELGRGTSVTVTAGDAETAWVSLRDIDAYGVPAPVRKLLDGLQGSLL</sequence>
<dbReference type="GO" id="GO:0034039">
    <property type="term" value="F:8-oxo-7,8-dihydroguanine DNA N-glycosylase activity"/>
    <property type="evidence" value="ECO:0007669"/>
    <property type="project" value="TreeGrafter"/>
</dbReference>
<dbReference type="SUPFAM" id="SSF48150">
    <property type="entry name" value="DNA-glycosylase"/>
    <property type="match status" value="1"/>
</dbReference>
<dbReference type="PANTHER" id="PTHR42944:SF1">
    <property type="entry name" value="ADENINE DNA GLYCOSYLASE"/>
    <property type="match status" value="1"/>
</dbReference>
<reference evidence="16 17" key="1">
    <citation type="submission" date="2016-10" db="EMBL/GenBank/DDBJ databases">
        <authorList>
            <person name="de Groot N.N."/>
        </authorList>
    </citation>
    <scope>NUCLEOTIDE SEQUENCE [LARGE SCALE GENOMIC DNA]</scope>
    <source>
        <strain evidence="16 17">LMG 23650</strain>
    </source>
</reference>
<dbReference type="Gene3D" id="3.90.79.10">
    <property type="entry name" value="Nucleoside Triphosphate Pyrophosphohydrolase"/>
    <property type="match status" value="1"/>
</dbReference>
<dbReference type="CDD" id="cd00056">
    <property type="entry name" value="ENDO3c"/>
    <property type="match status" value="1"/>
</dbReference>
<dbReference type="Gene3D" id="1.10.340.30">
    <property type="entry name" value="Hypothetical protein, domain 2"/>
    <property type="match status" value="1"/>
</dbReference>
<dbReference type="Pfam" id="PF14815">
    <property type="entry name" value="NUDIX_4"/>
    <property type="match status" value="1"/>
</dbReference>
<dbReference type="EC" id="3.2.2.31" evidence="4 14"/>
<keyword evidence="11" id="KW-0411">Iron-sulfur</keyword>
<dbReference type="EMBL" id="FOQU01000002">
    <property type="protein sequence ID" value="SFI17698.1"/>
    <property type="molecule type" value="Genomic_DNA"/>
</dbReference>
<dbReference type="InterPro" id="IPR015797">
    <property type="entry name" value="NUDIX_hydrolase-like_dom_sf"/>
</dbReference>
<keyword evidence="10 14" id="KW-0408">Iron</keyword>
<evidence type="ECO:0000256" key="4">
    <source>
        <dbReference type="ARBA" id="ARBA00012045"/>
    </source>
</evidence>
<dbReference type="RefSeq" id="WP_091009678.1">
    <property type="nucleotide sequence ID" value="NZ_CP041745.1"/>
</dbReference>
<dbReference type="CDD" id="cd03431">
    <property type="entry name" value="NUDIX_DNA_Glycosylase_C-MutY"/>
    <property type="match status" value="1"/>
</dbReference>
<dbReference type="InterPro" id="IPR000445">
    <property type="entry name" value="HhH_motif"/>
</dbReference>
<dbReference type="GO" id="GO:0000701">
    <property type="term" value="F:purine-specific mismatch base pair DNA N-glycosylase activity"/>
    <property type="evidence" value="ECO:0007669"/>
    <property type="project" value="UniProtKB-EC"/>
</dbReference>
<dbReference type="GO" id="GO:0032357">
    <property type="term" value="F:oxidized purine DNA binding"/>
    <property type="evidence" value="ECO:0007669"/>
    <property type="project" value="TreeGrafter"/>
</dbReference>
<evidence type="ECO:0000259" key="15">
    <source>
        <dbReference type="SMART" id="SM00478"/>
    </source>
</evidence>
<dbReference type="Gene3D" id="1.10.1670.10">
    <property type="entry name" value="Helix-hairpin-Helix base-excision DNA repair enzymes (C-terminal)"/>
    <property type="match status" value="1"/>
</dbReference>
<keyword evidence="8 14" id="KW-0227">DNA damage</keyword>
<dbReference type="InterPro" id="IPR023170">
    <property type="entry name" value="HhH_base_excis_C"/>
</dbReference>
<dbReference type="NCBIfam" id="TIGR01084">
    <property type="entry name" value="mutY"/>
    <property type="match status" value="1"/>
</dbReference>
<evidence type="ECO:0000256" key="10">
    <source>
        <dbReference type="ARBA" id="ARBA00023004"/>
    </source>
</evidence>
<accession>A0A1I3G2I8</accession>
<comment type="catalytic activity">
    <reaction evidence="1 14">
        <text>Hydrolyzes free adenine bases from 7,8-dihydro-8-oxoguanine:adenine mismatched double-stranded DNA, leaving an apurinic site.</text>
        <dbReference type="EC" id="3.2.2.31"/>
    </reaction>
</comment>
<evidence type="ECO:0000256" key="3">
    <source>
        <dbReference type="ARBA" id="ARBA00008343"/>
    </source>
</evidence>
<evidence type="ECO:0000256" key="7">
    <source>
        <dbReference type="ARBA" id="ARBA00022723"/>
    </source>
</evidence>
<feature type="domain" description="HhH-GPD" evidence="15">
    <location>
        <begin position="66"/>
        <end position="221"/>
    </location>
</feature>
<dbReference type="InterPro" id="IPR003265">
    <property type="entry name" value="HhH-GPD_domain"/>
</dbReference>
<comment type="cofactor">
    <cofactor evidence="14">
        <name>[4Fe-4S] cluster</name>
        <dbReference type="ChEBI" id="CHEBI:49883"/>
    </cofactor>
    <text evidence="14">Binds 1 [4Fe-4S] cluster.</text>
</comment>
<dbReference type="OrthoDB" id="9802365at2"/>
<dbReference type="PROSITE" id="PS01155">
    <property type="entry name" value="ENDONUCLEASE_III_2"/>
    <property type="match status" value="1"/>
</dbReference>
<keyword evidence="7" id="KW-0479">Metal-binding</keyword>
<dbReference type="GO" id="GO:0046872">
    <property type="term" value="F:metal ion binding"/>
    <property type="evidence" value="ECO:0007669"/>
    <property type="project" value="UniProtKB-UniRule"/>
</dbReference>
<dbReference type="Proteomes" id="UP000199548">
    <property type="component" value="Unassembled WGS sequence"/>
</dbReference>
<dbReference type="SMART" id="SM00478">
    <property type="entry name" value="ENDO3c"/>
    <property type="match status" value="1"/>
</dbReference>
<evidence type="ECO:0000256" key="1">
    <source>
        <dbReference type="ARBA" id="ARBA00000843"/>
    </source>
</evidence>
<dbReference type="FunFam" id="1.10.340.30:FF:000002">
    <property type="entry name" value="Adenine DNA glycosylase"/>
    <property type="match status" value="1"/>
</dbReference>
<evidence type="ECO:0000256" key="5">
    <source>
        <dbReference type="ARBA" id="ARBA00022023"/>
    </source>
</evidence>
<evidence type="ECO:0000256" key="9">
    <source>
        <dbReference type="ARBA" id="ARBA00022801"/>
    </source>
</evidence>
<proteinExistence type="inferred from homology"/>
<dbReference type="Pfam" id="PF00633">
    <property type="entry name" value="HHH"/>
    <property type="match status" value="1"/>
</dbReference>
<keyword evidence="13 14" id="KW-0326">Glycosidase</keyword>
<dbReference type="InterPro" id="IPR029119">
    <property type="entry name" value="MutY_C"/>
</dbReference>
<keyword evidence="6" id="KW-0004">4Fe-4S</keyword>
<evidence type="ECO:0000256" key="11">
    <source>
        <dbReference type="ARBA" id="ARBA00023014"/>
    </source>
</evidence>
<dbReference type="InterPro" id="IPR011257">
    <property type="entry name" value="DNA_glycosylase"/>
</dbReference>
<evidence type="ECO:0000256" key="12">
    <source>
        <dbReference type="ARBA" id="ARBA00023204"/>
    </source>
</evidence>
<organism evidence="16 17">
    <name type="scientific">Paraburkholderia megapolitana</name>
    <dbReference type="NCBI Taxonomy" id="420953"/>
    <lineage>
        <taxon>Bacteria</taxon>
        <taxon>Pseudomonadati</taxon>
        <taxon>Pseudomonadota</taxon>
        <taxon>Betaproteobacteria</taxon>
        <taxon>Burkholderiales</taxon>
        <taxon>Burkholderiaceae</taxon>
        <taxon>Paraburkholderia</taxon>
    </lineage>
</organism>
<dbReference type="SUPFAM" id="SSF55811">
    <property type="entry name" value="Nudix"/>
    <property type="match status" value="1"/>
</dbReference>
<dbReference type="GO" id="GO:0006298">
    <property type="term" value="P:mismatch repair"/>
    <property type="evidence" value="ECO:0007669"/>
    <property type="project" value="TreeGrafter"/>
</dbReference>
<dbReference type="GO" id="GO:0051539">
    <property type="term" value="F:4 iron, 4 sulfur cluster binding"/>
    <property type="evidence" value="ECO:0007669"/>
    <property type="project" value="UniProtKB-UniRule"/>
</dbReference>
<protein>
    <recommendedName>
        <fullName evidence="5 14">Adenine DNA glycosylase</fullName>
        <ecNumber evidence="4 14">3.2.2.31</ecNumber>
    </recommendedName>
</protein>
<comment type="function">
    <text evidence="2">Adenine glycosylase active on G-A mispairs. MutY also corrects error-prone DNA synthesis past GO lesions which are due to the oxidatively damaged form of guanine: 7,8-dihydro-8-oxoguanine (8-oxo-dGTP).</text>
</comment>
<dbReference type="AlphaFoldDB" id="A0A1I3G2I8"/>
<dbReference type="STRING" id="420953.SAMN05192543_102260"/>